<accession>A0AA42JZ57</accession>
<gene>
    <name evidence="1" type="ORF">P7V44_12960</name>
    <name evidence="2" type="ORF">Q5E86_15925</name>
</gene>
<proteinExistence type="predicted"/>
<evidence type="ECO:0000313" key="1">
    <source>
        <dbReference type="EMBL" id="MDG4697146.1"/>
    </source>
</evidence>
<dbReference type="RefSeq" id="WP_155405749.1">
    <property type="nucleotide sequence ID" value="NZ_JARRYG010000013.1"/>
</dbReference>
<keyword evidence="4" id="KW-1185">Reference proteome</keyword>
<dbReference type="AlphaFoldDB" id="A0AA42JZ57"/>
<dbReference type="Proteomes" id="UP001176478">
    <property type="component" value="Unassembled WGS sequence"/>
</dbReference>
<comment type="caution">
    <text evidence="1">The sequence shown here is derived from an EMBL/GenBank/DDBJ whole genome shotgun (WGS) entry which is preliminary data.</text>
</comment>
<name>A0AA42JZ57_9GAMM</name>
<dbReference type="EMBL" id="JAUQTG010000010">
    <property type="protein sequence ID" value="MDO7857806.1"/>
    <property type="molecule type" value="Genomic_DNA"/>
</dbReference>
<sequence length="53" mass="6305">MSIQKYVIRLSERSQHPCSLKDDEYIEKTDNELPIIRITDLLRFLIDATLITR</sequence>
<dbReference type="Proteomes" id="UP001156701">
    <property type="component" value="Unassembled WGS sequence"/>
</dbReference>
<organism evidence="1 3">
    <name type="scientific">Providencia huashanensis</name>
    <dbReference type="NCBI Taxonomy" id="3037798"/>
    <lineage>
        <taxon>Bacteria</taxon>
        <taxon>Pseudomonadati</taxon>
        <taxon>Pseudomonadota</taxon>
        <taxon>Gammaproteobacteria</taxon>
        <taxon>Enterobacterales</taxon>
        <taxon>Morganellaceae</taxon>
        <taxon>Providencia</taxon>
    </lineage>
</organism>
<reference evidence="2" key="3">
    <citation type="journal article" date="2024" name="Int. J. Antimicrob. Agents">
        <title>Identification of a novel Providencia species showing multi-drug-resistant in three patients with hospital-acquired infection.</title>
        <authorList>
            <person name="Yang W."/>
            <person name="Chen J."/>
            <person name="Yang F."/>
            <person name="Ji P."/>
            <person name="Shen S."/>
            <person name="Yin D."/>
            <person name="Hu F."/>
        </authorList>
    </citation>
    <scope>NUCLEOTIDE SEQUENCE</scope>
    <source>
        <strain evidence="2">CRE-138-0111</strain>
    </source>
</reference>
<evidence type="ECO:0000313" key="2">
    <source>
        <dbReference type="EMBL" id="MDO7857806.1"/>
    </source>
</evidence>
<dbReference type="EMBL" id="JARRYG010000013">
    <property type="protein sequence ID" value="MDG4697146.1"/>
    <property type="molecule type" value="Genomic_DNA"/>
</dbReference>
<evidence type="ECO:0000313" key="4">
    <source>
        <dbReference type="Proteomes" id="UP001176478"/>
    </source>
</evidence>
<protein>
    <submittedName>
        <fullName evidence="1">Uncharacterized protein</fullName>
    </submittedName>
</protein>
<reference evidence="1" key="1">
    <citation type="submission" date="2023-03" db="EMBL/GenBank/DDBJ databases">
        <title>a new species belonging to Providencia genus.</title>
        <authorList>
            <person name="Yang W."/>
            <person name="Hu F."/>
            <person name="Shen S."/>
            <person name="Ding L."/>
            <person name="Yin D."/>
        </authorList>
    </citation>
    <scope>NUCLEOTIDE SEQUENCE</scope>
    <source>
        <strain evidence="1">CRE-3FA-0001</strain>
    </source>
</reference>
<reference evidence="2" key="2">
    <citation type="submission" date="2023-07" db="EMBL/GenBank/DDBJ databases">
        <authorList>
            <person name="Yang W."/>
            <person name="Chen J."/>
            <person name="Ji P."/>
            <person name="Hu F."/>
        </authorList>
    </citation>
    <scope>NUCLEOTIDE SEQUENCE</scope>
    <source>
        <strain evidence="2">CRE-138-0111</strain>
    </source>
</reference>
<evidence type="ECO:0000313" key="3">
    <source>
        <dbReference type="Proteomes" id="UP001156701"/>
    </source>
</evidence>